<organism evidence="8 9">
    <name type="scientific">Natranaerobius trueperi</name>
    <dbReference type="NCBI Taxonomy" id="759412"/>
    <lineage>
        <taxon>Bacteria</taxon>
        <taxon>Bacillati</taxon>
        <taxon>Bacillota</taxon>
        <taxon>Clostridia</taxon>
        <taxon>Natranaerobiales</taxon>
        <taxon>Natranaerobiaceae</taxon>
        <taxon>Natranaerobius</taxon>
    </lineage>
</organism>
<dbReference type="GO" id="GO:0016990">
    <property type="term" value="F:arginine deiminase activity"/>
    <property type="evidence" value="ECO:0007669"/>
    <property type="project" value="UniProtKB-EC"/>
</dbReference>
<evidence type="ECO:0000256" key="1">
    <source>
        <dbReference type="ARBA" id="ARBA00005213"/>
    </source>
</evidence>
<gene>
    <name evidence="8" type="ORF">CDO51_12880</name>
</gene>
<dbReference type="Gene3D" id="1.10.3930.10">
    <property type="entry name" value="Arginine deiminase"/>
    <property type="match status" value="1"/>
</dbReference>
<dbReference type="InterPro" id="IPR003876">
    <property type="entry name" value="Arg_deiminase"/>
</dbReference>
<dbReference type="AlphaFoldDB" id="A0A226BUL4"/>
<dbReference type="EC" id="3.5.3.6" evidence="3"/>
<comment type="caution">
    <text evidence="8">The sequence shown here is derived from an EMBL/GenBank/DDBJ whole genome shotgun (WGS) entry which is preliminary data.</text>
</comment>
<dbReference type="Gene3D" id="3.75.10.10">
    <property type="entry name" value="L-arginine/glycine Amidinotransferase, Chain A"/>
    <property type="match status" value="1"/>
</dbReference>
<reference evidence="8 9" key="1">
    <citation type="submission" date="2017-06" db="EMBL/GenBank/DDBJ databases">
        <title>Draft Genome Sequence of Natranaerobius trueperi halophilic, alkalithermophilic bacteria from soda lakes.</title>
        <authorList>
            <person name="Zhao B."/>
        </authorList>
    </citation>
    <scope>NUCLEOTIDE SEQUENCE [LARGE SCALE GENOMIC DNA]</scope>
    <source>
        <strain evidence="8 9">DSM 18760</strain>
    </source>
</reference>
<evidence type="ECO:0000256" key="3">
    <source>
        <dbReference type="ARBA" id="ARBA00012171"/>
    </source>
</evidence>
<keyword evidence="4" id="KW-0056">Arginine metabolism</keyword>
<dbReference type="PRINTS" id="PR01466">
    <property type="entry name" value="ARGDEIMINASE"/>
</dbReference>
<evidence type="ECO:0000256" key="4">
    <source>
        <dbReference type="ARBA" id="ARBA00022503"/>
    </source>
</evidence>
<dbReference type="SUPFAM" id="SSF55909">
    <property type="entry name" value="Pentein"/>
    <property type="match status" value="1"/>
</dbReference>
<dbReference type="GO" id="GO:0019546">
    <property type="term" value="P:L-arginine deiminase pathway"/>
    <property type="evidence" value="ECO:0007669"/>
    <property type="project" value="TreeGrafter"/>
</dbReference>
<name>A0A226BUL4_9FIRM</name>
<accession>A0A226BUL4</accession>
<evidence type="ECO:0000313" key="9">
    <source>
        <dbReference type="Proteomes" id="UP000214588"/>
    </source>
</evidence>
<evidence type="ECO:0000256" key="2">
    <source>
        <dbReference type="ARBA" id="ARBA00010206"/>
    </source>
</evidence>
<comment type="similarity">
    <text evidence="2">Belongs to the arginine deiminase family.</text>
</comment>
<evidence type="ECO:0000313" key="8">
    <source>
        <dbReference type="EMBL" id="OWZ82663.1"/>
    </source>
</evidence>
<keyword evidence="5" id="KW-0378">Hydrolase</keyword>
<protein>
    <recommendedName>
        <fullName evidence="3">arginine deiminase</fullName>
        <ecNumber evidence="3">3.5.3.6</ecNumber>
    </recommendedName>
</protein>
<dbReference type="Proteomes" id="UP000214588">
    <property type="component" value="Unassembled WGS sequence"/>
</dbReference>
<dbReference type="Pfam" id="PF02274">
    <property type="entry name" value="ADI"/>
    <property type="match status" value="1"/>
</dbReference>
<comment type="catalytic activity">
    <reaction evidence="6">
        <text>L-arginine + H2O = L-citrulline + NH4(+)</text>
        <dbReference type="Rhea" id="RHEA:19597"/>
        <dbReference type="ChEBI" id="CHEBI:15377"/>
        <dbReference type="ChEBI" id="CHEBI:28938"/>
        <dbReference type="ChEBI" id="CHEBI:32682"/>
        <dbReference type="ChEBI" id="CHEBI:57743"/>
        <dbReference type="EC" id="3.5.3.6"/>
    </reaction>
</comment>
<sequence>MKVTSEIGPLQKVMLYKPGKELEYLFPMYLEEMLFDEIPWLKRAQEEHDGFSDTLKKAGVEIYYVDELMSEILDRNNLKKQFITEHLNLSDIANPDTREAVFDYLMNKTTTETVKTLIKGLRKDYVEQLKKESSFSDLTKESFPFYLSPLPSMYFTRDHGIKAQDDIILSSMFNMSRKRETLFLKYLVEYHPLFASSKPLAEDLSWPHGLEGGDVLVLKEDTLIVGYSERTTEQAIEWLAHNLLVQEEIFKEILVVEIPKKRAYMHLDTVFTMLDYDKFLLYPGIKDAIHCYRLRKNSHGSVDSNKEESLSSMLEKSLDRPVKIIYSGEQTPITAAREQWGDSTNTLAIKPGKVICYNRNERTNEILNKEGIEVLEIEGSELVRGRGGPRCMSFPIMREPI</sequence>
<dbReference type="PIRSF" id="PIRSF006356">
    <property type="entry name" value="Arg_deiminase"/>
    <property type="match status" value="1"/>
</dbReference>
<evidence type="ECO:0000256" key="7">
    <source>
        <dbReference type="PIRSR" id="PIRSR006356-1"/>
    </source>
</evidence>
<evidence type="ECO:0000256" key="6">
    <source>
        <dbReference type="ARBA" id="ARBA00049429"/>
    </source>
</evidence>
<dbReference type="EMBL" id="NIQC01000054">
    <property type="protein sequence ID" value="OWZ82663.1"/>
    <property type="molecule type" value="Genomic_DNA"/>
</dbReference>
<keyword evidence="9" id="KW-1185">Reference proteome</keyword>
<proteinExistence type="inferred from homology"/>
<dbReference type="PANTHER" id="PTHR47271:SF2">
    <property type="entry name" value="ARGININE DEIMINASE"/>
    <property type="match status" value="1"/>
</dbReference>
<dbReference type="OrthoDB" id="9807502at2"/>
<comment type="pathway">
    <text evidence="1">Amino-acid degradation; L-arginine degradation via ADI pathway; carbamoyl phosphate from L-arginine: step 1/2.</text>
</comment>
<evidence type="ECO:0000256" key="5">
    <source>
        <dbReference type="ARBA" id="ARBA00022801"/>
    </source>
</evidence>
<dbReference type="NCBIfam" id="NF002381">
    <property type="entry name" value="PRK01388.1"/>
    <property type="match status" value="1"/>
</dbReference>
<feature type="active site" description="Amidino-cysteine intermediate" evidence="7">
    <location>
        <position position="391"/>
    </location>
</feature>
<dbReference type="RefSeq" id="WP_089024627.1">
    <property type="nucleotide sequence ID" value="NZ_NIQC01000054.1"/>
</dbReference>
<dbReference type="UniPathway" id="UPA00254">
    <property type="reaction ID" value="UER00364"/>
</dbReference>
<dbReference type="PANTHER" id="PTHR47271">
    <property type="entry name" value="ARGININE DEIMINASE"/>
    <property type="match status" value="1"/>
</dbReference>